<keyword evidence="5" id="KW-0238">DNA-binding</keyword>
<dbReference type="OrthoDB" id="1679378at2759"/>
<dbReference type="AlphaFoldDB" id="A0A1S3TZP4"/>
<dbReference type="KEGG" id="vra:106760289"/>
<feature type="domain" description="SWIM-type" evidence="9">
    <location>
        <begin position="406"/>
        <end position="438"/>
    </location>
</feature>
<dbReference type="SMART" id="SM00575">
    <property type="entry name" value="ZnF_PMZ"/>
    <property type="match status" value="1"/>
</dbReference>
<organism evidence="10 11">
    <name type="scientific">Vigna radiata var. radiata</name>
    <name type="common">Mung bean</name>
    <name type="synonym">Phaseolus aureus</name>
    <dbReference type="NCBI Taxonomy" id="3916"/>
    <lineage>
        <taxon>Eukaryota</taxon>
        <taxon>Viridiplantae</taxon>
        <taxon>Streptophyta</taxon>
        <taxon>Embryophyta</taxon>
        <taxon>Tracheophyta</taxon>
        <taxon>Spermatophyta</taxon>
        <taxon>Magnoliopsida</taxon>
        <taxon>eudicotyledons</taxon>
        <taxon>Gunneridae</taxon>
        <taxon>Pentapetalae</taxon>
        <taxon>rosids</taxon>
        <taxon>fabids</taxon>
        <taxon>Fabales</taxon>
        <taxon>Fabaceae</taxon>
        <taxon>Papilionoideae</taxon>
        <taxon>50 kb inversion clade</taxon>
        <taxon>NPAAA clade</taxon>
        <taxon>indigoferoid/millettioid clade</taxon>
        <taxon>Phaseoleae</taxon>
        <taxon>Vigna</taxon>
    </lineage>
</organism>
<dbReference type="GO" id="GO:0003677">
    <property type="term" value="F:DNA binding"/>
    <property type="evidence" value="ECO:0007669"/>
    <property type="project" value="UniProtKB-KW"/>
</dbReference>
<evidence type="ECO:0000256" key="8">
    <source>
        <dbReference type="SAM" id="MobiDB-lite"/>
    </source>
</evidence>
<dbReference type="STRING" id="3916.A0A1S3TZP4"/>
<accession>A0A1S3TZP4</accession>
<name>A0A1S3TZP4_VIGRR</name>
<evidence type="ECO:0000313" key="10">
    <source>
        <dbReference type="Proteomes" id="UP000087766"/>
    </source>
</evidence>
<keyword evidence="3 7" id="KW-0863">Zinc-finger</keyword>
<dbReference type="Pfam" id="PF10551">
    <property type="entry name" value="MULE"/>
    <property type="match status" value="1"/>
</dbReference>
<dbReference type="PROSITE" id="PS50966">
    <property type="entry name" value="ZF_SWIM"/>
    <property type="match status" value="1"/>
</dbReference>
<evidence type="ECO:0000259" key="9">
    <source>
        <dbReference type="PROSITE" id="PS50966"/>
    </source>
</evidence>
<dbReference type="Pfam" id="PF04434">
    <property type="entry name" value="SWIM"/>
    <property type="match status" value="1"/>
</dbReference>
<evidence type="ECO:0000256" key="6">
    <source>
        <dbReference type="ARBA" id="ARBA00023172"/>
    </source>
</evidence>
<keyword evidence="1" id="KW-0815">Transposition</keyword>
<evidence type="ECO:0000313" key="11">
    <source>
        <dbReference type="RefSeq" id="XP_014499229.1"/>
    </source>
</evidence>
<sequence length="560" mass="64788">MGSKGKCPWLAYCGYMDAIKTWQLRTIVDNHTCSREYKVKLLNSKWLSKRLEKTVRENPRVKGVDIVQKINRKWNVGISQSMAYRAKAIASDHVDGSFKEQYKRIFDYANEVLTRNPGSTVQVKVEPNKDGPIFRRLYVCLKACKDSFVSCKPIIGLDGAFLKGKYGGEMLTAVGRDANNQMLPIAYAIVEVENKATWKWFMELLVEDLDGPTICASCTFISDQQKGLLQAIQEVLPGVYQRFCVRHLYANFIKQFPGKQLKRLMWKVATATHPQAWVKEMTNMKELNIEAFKYLIKIPPTHWSRSRFTTTSKCDTLVNNMSEAFNSVMLHTRSKPIIIMMEDIRIYTMKRWATNRAKCQSLTRVICPKIKTRLNKESQLTKFWIPSWSTDKLFEIRHASQVREKLVVDLDKNECSCRKWAISGIPCCHALAAMKFLNLDVEDFIPGWFRKGTYEETYSSIVYPINGKNMWQVTPYNDVFPPKNRALPSRPKKKHRFEEWELINDETRMRKGGVRKRCGIYGEMGDNRKSCKKLTQESVVTDQTQQSNPPNEDQANEDQA</sequence>
<evidence type="ECO:0000256" key="7">
    <source>
        <dbReference type="PROSITE-ProRule" id="PRU00325"/>
    </source>
</evidence>
<feature type="region of interest" description="Disordered" evidence="8">
    <location>
        <begin position="523"/>
        <end position="560"/>
    </location>
</feature>
<keyword evidence="4" id="KW-0862">Zinc</keyword>
<keyword evidence="2" id="KW-0479">Metal-binding</keyword>
<dbReference type="PROSITE" id="PS01007">
    <property type="entry name" value="TRANSPOSASE_MUTATOR"/>
    <property type="match status" value="1"/>
</dbReference>
<dbReference type="PANTHER" id="PTHR31973:SF187">
    <property type="entry name" value="MUTATOR TRANSPOSASE MUDRA PROTEIN"/>
    <property type="match status" value="1"/>
</dbReference>
<protein>
    <submittedName>
        <fullName evidence="11">Uncharacterized protein LOC106760289</fullName>
    </submittedName>
</protein>
<dbReference type="GO" id="GO:0006313">
    <property type="term" value="P:DNA transposition"/>
    <property type="evidence" value="ECO:0007669"/>
    <property type="project" value="InterPro"/>
</dbReference>
<reference evidence="11" key="2">
    <citation type="submission" date="2025-08" db="UniProtKB">
        <authorList>
            <consortium name="RefSeq"/>
        </authorList>
    </citation>
    <scope>IDENTIFICATION</scope>
    <source>
        <tissue evidence="11">Leaf</tissue>
    </source>
</reference>
<keyword evidence="6" id="KW-0233">DNA recombination</keyword>
<feature type="compositionally biased region" description="Polar residues" evidence="8">
    <location>
        <begin position="536"/>
        <end position="553"/>
    </location>
</feature>
<dbReference type="GO" id="GO:0004803">
    <property type="term" value="F:transposase activity"/>
    <property type="evidence" value="ECO:0007669"/>
    <property type="project" value="InterPro"/>
</dbReference>
<evidence type="ECO:0000256" key="5">
    <source>
        <dbReference type="ARBA" id="ARBA00023125"/>
    </source>
</evidence>
<evidence type="ECO:0000256" key="3">
    <source>
        <dbReference type="ARBA" id="ARBA00022771"/>
    </source>
</evidence>
<dbReference type="RefSeq" id="XP_014499229.1">
    <property type="nucleotide sequence ID" value="XM_014643743.1"/>
</dbReference>
<evidence type="ECO:0000256" key="4">
    <source>
        <dbReference type="ARBA" id="ARBA00022833"/>
    </source>
</evidence>
<evidence type="ECO:0000256" key="1">
    <source>
        <dbReference type="ARBA" id="ARBA00022578"/>
    </source>
</evidence>
<dbReference type="InterPro" id="IPR001207">
    <property type="entry name" value="Transposase_mutator"/>
</dbReference>
<gene>
    <name evidence="11" type="primary">LOC106760289</name>
</gene>
<dbReference type="PANTHER" id="PTHR31973">
    <property type="entry name" value="POLYPROTEIN, PUTATIVE-RELATED"/>
    <property type="match status" value="1"/>
</dbReference>
<dbReference type="InterPro" id="IPR007527">
    <property type="entry name" value="Znf_SWIM"/>
</dbReference>
<dbReference type="GeneID" id="106760289"/>
<dbReference type="InterPro" id="IPR018289">
    <property type="entry name" value="MULE_transposase_dom"/>
</dbReference>
<keyword evidence="10" id="KW-1185">Reference proteome</keyword>
<dbReference type="GO" id="GO:0008270">
    <property type="term" value="F:zinc ion binding"/>
    <property type="evidence" value="ECO:0007669"/>
    <property type="project" value="UniProtKB-KW"/>
</dbReference>
<reference evidence="10" key="1">
    <citation type="journal article" date="2014" name="Nat. Commun.">
        <title>Genome sequence of mungbean and insights into evolution within Vigna species.</title>
        <authorList>
            <person name="Kang Y.J."/>
            <person name="Kim S.K."/>
            <person name="Kim M.Y."/>
            <person name="Lestari P."/>
            <person name="Kim K.H."/>
            <person name="Ha B.K."/>
            <person name="Jun T.H."/>
            <person name="Hwang W.J."/>
            <person name="Lee T."/>
            <person name="Lee J."/>
            <person name="Shim S."/>
            <person name="Yoon M.Y."/>
            <person name="Jang Y.E."/>
            <person name="Han K.S."/>
            <person name="Taeprayoon P."/>
            <person name="Yoon N."/>
            <person name="Somta P."/>
            <person name="Tanya P."/>
            <person name="Kim K.S."/>
            <person name="Gwag J.G."/>
            <person name="Moon J.K."/>
            <person name="Lee Y.H."/>
            <person name="Park B.S."/>
            <person name="Bombarely A."/>
            <person name="Doyle J.J."/>
            <person name="Jackson S.A."/>
            <person name="Schafleitner R."/>
            <person name="Srinives P."/>
            <person name="Varshney R.K."/>
            <person name="Lee S.H."/>
        </authorList>
    </citation>
    <scope>NUCLEOTIDE SEQUENCE [LARGE SCALE GENOMIC DNA]</scope>
    <source>
        <strain evidence="10">cv. VC1973A</strain>
    </source>
</reference>
<dbReference type="Proteomes" id="UP000087766">
    <property type="component" value="Chromosome 5"/>
</dbReference>
<evidence type="ECO:0000256" key="2">
    <source>
        <dbReference type="ARBA" id="ARBA00022723"/>
    </source>
</evidence>
<dbReference type="InterPro" id="IPR006564">
    <property type="entry name" value="Znf_PMZ"/>
</dbReference>
<proteinExistence type="predicted"/>